<organism evidence="2 3">
    <name type="scientific">Hyaloscypha hepaticicola</name>
    <dbReference type="NCBI Taxonomy" id="2082293"/>
    <lineage>
        <taxon>Eukaryota</taxon>
        <taxon>Fungi</taxon>
        <taxon>Dikarya</taxon>
        <taxon>Ascomycota</taxon>
        <taxon>Pezizomycotina</taxon>
        <taxon>Leotiomycetes</taxon>
        <taxon>Helotiales</taxon>
        <taxon>Hyaloscyphaceae</taxon>
        <taxon>Hyaloscypha</taxon>
    </lineage>
</organism>
<name>A0A2J6Q5A4_9HELO</name>
<protein>
    <submittedName>
        <fullName evidence="2">Uncharacterized protein</fullName>
    </submittedName>
</protein>
<dbReference type="AlphaFoldDB" id="A0A2J6Q5A4"/>
<evidence type="ECO:0000313" key="3">
    <source>
        <dbReference type="Proteomes" id="UP000235672"/>
    </source>
</evidence>
<keyword evidence="3" id="KW-1185">Reference proteome</keyword>
<evidence type="ECO:0000256" key="1">
    <source>
        <dbReference type="SAM" id="MobiDB-lite"/>
    </source>
</evidence>
<gene>
    <name evidence="2" type="ORF">NA56DRAFT_703603</name>
</gene>
<dbReference type="Proteomes" id="UP000235672">
    <property type="component" value="Unassembled WGS sequence"/>
</dbReference>
<feature type="region of interest" description="Disordered" evidence="1">
    <location>
        <begin position="1"/>
        <end position="31"/>
    </location>
</feature>
<evidence type="ECO:0000313" key="2">
    <source>
        <dbReference type="EMBL" id="PMD21423.1"/>
    </source>
</evidence>
<dbReference type="EMBL" id="KZ613481">
    <property type="protein sequence ID" value="PMD21423.1"/>
    <property type="molecule type" value="Genomic_DNA"/>
</dbReference>
<proteinExistence type="predicted"/>
<accession>A0A2J6Q5A4</accession>
<sequence>MSNHNQAAPSSGMTNPRGSEPGTQTSQETELRQSTSIIRLFTEIAQPLLGFVIVQAQDIIDDQEWQDDEIYEDMYWLQSRSERYLGGASRRDQETESSQVNKGRLHIEANTKARPQVSIISARGNQRAANRWRGFPRRCRCQSCASGVHPTQDGIFDDSWSKEADVSNNLLDENRVRRGIKTNTALGIDLWKERKAAADTAEE</sequence>
<reference evidence="2 3" key="1">
    <citation type="submission" date="2016-05" db="EMBL/GenBank/DDBJ databases">
        <title>A degradative enzymes factory behind the ericoid mycorrhizal symbiosis.</title>
        <authorList>
            <consortium name="DOE Joint Genome Institute"/>
            <person name="Martino E."/>
            <person name="Morin E."/>
            <person name="Grelet G."/>
            <person name="Kuo A."/>
            <person name="Kohler A."/>
            <person name="Daghino S."/>
            <person name="Barry K."/>
            <person name="Choi C."/>
            <person name="Cichocki N."/>
            <person name="Clum A."/>
            <person name="Copeland A."/>
            <person name="Hainaut M."/>
            <person name="Haridas S."/>
            <person name="Labutti K."/>
            <person name="Lindquist E."/>
            <person name="Lipzen A."/>
            <person name="Khouja H.-R."/>
            <person name="Murat C."/>
            <person name="Ohm R."/>
            <person name="Olson A."/>
            <person name="Spatafora J."/>
            <person name="Veneault-Fourrey C."/>
            <person name="Henrissat B."/>
            <person name="Grigoriev I."/>
            <person name="Martin F."/>
            <person name="Perotto S."/>
        </authorList>
    </citation>
    <scope>NUCLEOTIDE SEQUENCE [LARGE SCALE GENOMIC DNA]</scope>
    <source>
        <strain evidence="2 3">UAMH 7357</strain>
    </source>
</reference>